<dbReference type="Proteomes" id="UP001054837">
    <property type="component" value="Unassembled WGS sequence"/>
</dbReference>
<comment type="caution">
    <text evidence="1">The sequence shown here is derived from an EMBL/GenBank/DDBJ whole genome shotgun (WGS) entry which is preliminary data.</text>
</comment>
<accession>A0AAV4TC04</accession>
<evidence type="ECO:0000313" key="2">
    <source>
        <dbReference type="Proteomes" id="UP001054837"/>
    </source>
</evidence>
<gene>
    <name evidence="1" type="ORF">CDAR_538641</name>
</gene>
<evidence type="ECO:0000313" key="1">
    <source>
        <dbReference type="EMBL" id="GIY41508.1"/>
    </source>
</evidence>
<proteinExistence type="predicted"/>
<organism evidence="1 2">
    <name type="scientific">Caerostris darwini</name>
    <dbReference type="NCBI Taxonomy" id="1538125"/>
    <lineage>
        <taxon>Eukaryota</taxon>
        <taxon>Metazoa</taxon>
        <taxon>Ecdysozoa</taxon>
        <taxon>Arthropoda</taxon>
        <taxon>Chelicerata</taxon>
        <taxon>Arachnida</taxon>
        <taxon>Araneae</taxon>
        <taxon>Araneomorphae</taxon>
        <taxon>Entelegynae</taxon>
        <taxon>Araneoidea</taxon>
        <taxon>Araneidae</taxon>
        <taxon>Caerostris</taxon>
    </lineage>
</organism>
<protein>
    <submittedName>
        <fullName evidence="1">Uncharacterized protein</fullName>
    </submittedName>
</protein>
<reference evidence="1 2" key="1">
    <citation type="submission" date="2021-06" db="EMBL/GenBank/DDBJ databases">
        <title>Caerostris darwini draft genome.</title>
        <authorList>
            <person name="Kono N."/>
            <person name="Arakawa K."/>
        </authorList>
    </citation>
    <scope>NUCLEOTIDE SEQUENCE [LARGE SCALE GENOMIC DNA]</scope>
</reference>
<sequence length="83" mass="9769">MFEESPPPLFNPTLFPLSRNPRTKPYLWCLPSQPRTNMPYFGAPIRLSKLDHIHTTRTPSIQYHLLLAHLIFLSFVKLRDSHE</sequence>
<dbReference type="AlphaFoldDB" id="A0AAV4TC04"/>
<name>A0AAV4TC04_9ARAC</name>
<dbReference type="EMBL" id="BPLQ01009067">
    <property type="protein sequence ID" value="GIY41508.1"/>
    <property type="molecule type" value="Genomic_DNA"/>
</dbReference>
<keyword evidence="2" id="KW-1185">Reference proteome</keyword>